<name>E7C6N8_9GAMM</name>
<feature type="signal peptide" evidence="1">
    <location>
        <begin position="1"/>
        <end position="22"/>
    </location>
</feature>
<dbReference type="Pfam" id="PF03968">
    <property type="entry name" value="LptD_N"/>
    <property type="match status" value="1"/>
</dbReference>
<evidence type="ECO:0000259" key="2">
    <source>
        <dbReference type="Pfam" id="PF03968"/>
    </source>
</evidence>
<evidence type="ECO:0000256" key="1">
    <source>
        <dbReference type="SAM" id="SignalP"/>
    </source>
</evidence>
<organism evidence="3">
    <name type="scientific">uncultured gamma proteobacterium HF0770_09E07</name>
    <dbReference type="NCBI Taxonomy" id="723576"/>
    <lineage>
        <taxon>Bacteria</taxon>
        <taxon>Pseudomonadati</taxon>
        <taxon>Pseudomonadota</taxon>
        <taxon>Gammaproteobacteria</taxon>
        <taxon>environmental samples</taxon>
    </lineage>
</organism>
<feature type="domain" description="Organic solvent tolerance-like N-terminal" evidence="2">
    <location>
        <begin position="26"/>
        <end position="128"/>
    </location>
</feature>
<dbReference type="EMBL" id="GU568006">
    <property type="protein sequence ID" value="ADI23112.1"/>
    <property type="molecule type" value="Genomic_DNA"/>
</dbReference>
<dbReference type="AlphaFoldDB" id="E7C6N8"/>
<keyword evidence="1" id="KW-0732">Signal</keyword>
<proteinExistence type="predicted"/>
<reference evidence="3" key="1">
    <citation type="submission" date="2010-01" db="EMBL/GenBank/DDBJ databases">
        <title>Genome fragments of uncultured bacteria from the North Pacific subtropical Gyre.</title>
        <authorList>
            <person name="Pham V.D."/>
            <person name="Delong E.F."/>
        </authorList>
    </citation>
    <scope>NUCLEOTIDE SEQUENCE</scope>
</reference>
<accession>E7C6N8</accession>
<sequence length="132" mass="15038">MTFWKPMFYRAAILFLSINIYAQEYEINSDKVEINTELNTITYSDNVTFDSNNISFKADTLNIDQTNEAFKALGNPIKIKFFDGVEFIEGEANLIEIVSGSLILKDEVSIIKSGNKIRSDRIIIKLSDNDQN</sequence>
<feature type="chain" id="PRO_5003217805" description="Organic solvent tolerance-like N-terminal domain-containing protein" evidence="1">
    <location>
        <begin position="23"/>
        <end position="132"/>
    </location>
</feature>
<dbReference type="Gene3D" id="2.60.450.10">
    <property type="entry name" value="Lipopolysaccharide (LPS) transport protein A like domain"/>
    <property type="match status" value="1"/>
</dbReference>
<dbReference type="InterPro" id="IPR005653">
    <property type="entry name" value="OstA-like_N"/>
</dbReference>
<evidence type="ECO:0000313" key="3">
    <source>
        <dbReference type="EMBL" id="ADI23112.1"/>
    </source>
</evidence>
<protein>
    <recommendedName>
        <fullName evidence="2">Organic solvent tolerance-like N-terminal domain-containing protein</fullName>
    </recommendedName>
</protein>